<name>A0A1L3I737_9RHOB</name>
<dbReference type="Proteomes" id="UP000183859">
    <property type="component" value="Chromosome"/>
</dbReference>
<dbReference type="KEGG" id="php:PhaeoP97_02545"/>
<dbReference type="EMBL" id="CP016364">
    <property type="protein sequence ID" value="APG47925.1"/>
    <property type="molecule type" value="Genomic_DNA"/>
</dbReference>
<reference evidence="2" key="1">
    <citation type="submission" date="2016-07" db="EMBL/GenBank/DDBJ databases">
        <title>Phaeobacter portensis sp. nov., a tropodithietic acid producing bacterium isolated from a German harbor.</title>
        <authorList>
            <person name="Freese H.M."/>
            <person name="Bunk B."/>
            <person name="Breider S."/>
            <person name="Brinkhoff T."/>
        </authorList>
    </citation>
    <scope>NUCLEOTIDE SEQUENCE [LARGE SCALE GENOMIC DNA]</scope>
    <source>
        <strain evidence="2">P97</strain>
    </source>
</reference>
<dbReference type="AlphaFoldDB" id="A0A1L3I737"/>
<organism evidence="1 2">
    <name type="scientific">Phaeobacter porticola</name>
    <dbReference type="NCBI Taxonomy" id="1844006"/>
    <lineage>
        <taxon>Bacteria</taxon>
        <taxon>Pseudomonadati</taxon>
        <taxon>Pseudomonadota</taxon>
        <taxon>Alphaproteobacteria</taxon>
        <taxon>Rhodobacterales</taxon>
        <taxon>Roseobacteraceae</taxon>
        <taxon>Phaeobacter</taxon>
    </lineage>
</organism>
<accession>A0A1L3I737</accession>
<sequence>MSFLSRILGRETRDAVATSGPSLAEFLGQRTNGTGIVDPNRASGLAVAQACISVISQNLAAVPMHLSQCKRRA</sequence>
<dbReference type="RefSeq" id="WP_072505341.1">
    <property type="nucleotide sequence ID" value="NZ_CP016364.1"/>
</dbReference>
<dbReference type="STRING" id="1844006.PhaeoP97_02545"/>
<gene>
    <name evidence="1" type="ORF">PhaeoP97_02545</name>
</gene>
<proteinExistence type="predicted"/>
<keyword evidence="2" id="KW-1185">Reference proteome</keyword>
<evidence type="ECO:0000313" key="1">
    <source>
        <dbReference type="EMBL" id="APG47925.1"/>
    </source>
</evidence>
<protein>
    <submittedName>
        <fullName evidence="1">Phage portal protein, HK97 family</fullName>
    </submittedName>
</protein>
<evidence type="ECO:0000313" key="2">
    <source>
        <dbReference type="Proteomes" id="UP000183859"/>
    </source>
</evidence>